<dbReference type="Proteomes" id="UP000480854">
    <property type="component" value="Unassembled WGS sequence"/>
</dbReference>
<comment type="caution">
    <text evidence="1">The sequence shown here is derived from an EMBL/GenBank/DDBJ whole genome shotgun (WGS) entry which is preliminary data.</text>
</comment>
<dbReference type="EMBL" id="QOKW01000022">
    <property type="protein sequence ID" value="KAA0677715.1"/>
    <property type="molecule type" value="Genomic_DNA"/>
</dbReference>
<name>A0A9W7KQL6_9PROT</name>
<accession>A0A9W7KQL6</accession>
<dbReference type="AlphaFoldDB" id="A0A9W7KQL6"/>
<proteinExistence type="predicted"/>
<evidence type="ECO:0000313" key="2">
    <source>
        <dbReference type="Proteomes" id="UP000480854"/>
    </source>
</evidence>
<sequence>MVRRTGHHTRRTLLSVGESDDMLVASGCHMIVGHDVAALIPDDAGAMGGSSDWSLDRDFNSE</sequence>
<reference evidence="1 2" key="1">
    <citation type="submission" date="2018-07" db="EMBL/GenBank/DDBJ databases">
        <title>Genome sequence of Azospirillum sp. ATCC 49961.</title>
        <authorList>
            <person name="Sant'Anna F.H."/>
            <person name="Baldani J.I."/>
            <person name="Zilli J.E."/>
            <person name="Reis V.M."/>
            <person name="Hartmann A."/>
            <person name="Cruz L."/>
            <person name="de Souza E.M."/>
            <person name="de Oliveira Pedrosa F."/>
            <person name="Passaglia L.M.P."/>
        </authorList>
    </citation>
    <scope>NUCLEOTIDE SEQUENCE [LARGE SCALE GENOMIC DNA]</scope>
    <source>
        <strain evidence="1 2">ATCC 49961</strain>
    </source>
</reference>
<gene>
    <name evidence="1" type="ORF">DS843_23025</name>
</gene>
<evidence type="ECO:0000313" key="1">
    <source>
        <dbReference type="EMBL" id="KAA0677715.1"/>
    </source>
</evidence>
<keyword evidence="2" id="KW-1185">Reference proteome</keyword>
<organism evidence="1 2">
    <name type="scientific">Roseomonas genomospecies 6</name>
    <dbReference type="NCBI Taxonomy" id="214106"/>
    <lineage>
        <taxon>Bacteria</taxon>
        <taxon>Pseudomonadati</taxon>
        <taxon>Pseudomonadota</taxon>
        <taxon>Alphaproteobacteria</taxon>
        <taxon>Acetobacterales</taxon>
        <taxon>Roseomonadaceae</taxon>
        <taxon>Roseomonas</taxon>
    </lineage>
</organism>
<protein>
    <submittedName>
        <fullName evidence="1">Uncharacterized protein</fullName>
    </submittedName>
</protein>